<comment type="similarity">
    <text evidence="5">Belongs to the 4-toluene sulfonate uptake permease (TSUP) (TC 2.A.102) family.</text>
</comment>
<keyword evidence="6" id="KW-0175">Coiled coil</keyword>
<keyword evidence="4 5" id="KW-0472">Membrane</keyword>
<evidence type="ECO:0000313" key="7">
    <source>
        <dbReference type="EMBL" id="HGE66838.1"/>
    </source>
</evidence>
<comment type="caution">
    <text evidence="8">The sequence shown here is derived from an EMBL/GenBank/DDBJ whole genome shotgun (WGS) entry which is preliminary data.</text>
</comment>
<feature type="transmembrane region" description="Helical" evidence="5">
    <location>
        <begin position="107"/>
        <end position="129"/>
    </location>
</feature>
<organism evidence="8">
    <name type="scientific">Geoglobus ahangari</name>
    <dbReference type="NCBI Taxonomy" id="113653"/>
    <lineage>
        <taxon>Archaea</taxon>
        <taxon>Methanobacteriati</taxon>
        <taxon>Methanobacteriota</taxon>
        <taxon>Archaeoglobi</taxon>
        <taxon>Archaeoglobales</taxon>
        <taxon>Archaeoglobaceae</taxon>
        <taxon>Geoglobus</taxon>
    </lineage>
</organism>
<dbReference type="Pfam" id="PF01925">
    <property type="entry name" value="TauE"/>
    <property type="match status" value="1"/>
</dbReference>
<evidence type="ECO:0000313" key="8">
    <source>
        <dbReference type="EMBL" id="HGU58907.1"/>
    </source>
</evidence>
<feature type="transmembrane region" description="Helical" evidence="5">
    <location>
        <begin position="136"/>
        <end position="156"/>
    </location>
</feature>
<feature type="transmembrane region" description="Helical" evidence="5">
    <location>
        <begin position="222"/>
        <end position="248"/>
    </location>
</feature>
<feature type="transmembrane region" description="Helical" evidence="5">
    <location>
        <begin position="20"/>
        <end position="46"/>
    </location>
</feature>
<dbReference type="EMBL" id="DRUC01000059">
    <property type="protein sequence ID" value="HHF48353.1"/>
    <property type="molecule type" value="Genomic_DNA"/>
</dbReference>
<keyword evidence="3 5" id="KW-1133">Transmembrane helix</keyword>
<evidence type="ECO:0000256" key="2">
    <source>
        <dbReference type="ARBA" id="ARBA00022692"/>
    </source>
</evidence>
<feature type="coiled-coil region" evidence="6">
    <location>
        <begin position="166"/>
        <end position="193"/>
    </location>
</feature>
<protein>
    <recommendedName>
        <fullName evidence="5">Probable membrane transporter protein</fullName>
    </recommendedName>
</protein>
<keyword evidence="2 5" id="KW-0812">Transmembrane</keyword>
<dbReference type="InterPro" id="IPR051598">
    <property type="entry name" value="TSUP/Inactive_protease-like"/>
</dbReference>
<dbReference type="EMBL" id="DTPI01000032">
    <property type="protein sequence ID" value="HGE66838.1"/>
    <property type="molecule type" value="Genomic_DNA"/>
</dbReference>
<evidence type="ECO:0000256" key="3">
    <source>
        <dbReference type="ARBA" id="ARBA00022989"/>
    </source>
</evidence>
<keyword evidence="5" id="KW-1003">Cell membrane</keyword>
<evidence type="ECO:0000256" key="1">
    <source>
        <dbReference type="ARBA" id="ARBA00004141"/>
    </source>
</evidence>
<gene>
    <name evidence="9" type="ORF">ENL48_04060</name>
    <name evidence="8" type="ORF">ENT89_01615</name>
    <name evidence="7" type="ORF">ENX77_06985</name>
</gene>
<dbReference type="PANTHER" id="PTHR43701:SF2">
    <property type="entry name" value="MEMBRANE TRANSPORTER PROTEIN YJNA-RELATED"/>
    <property type="match status" value="1"/>
</dbReference>
<feature type="transmembrane region" description="Helical" evidence="5">
    <location>
        <begin position="283"/>
        <end position="301"/>
    </location>
</feature>
<accession>A0A7C4S4Y6</accession>
<evidence type="ECO:0000256" key="6">
    <source>
        <dbReference type="SAM" id="Coils"/>
    </source>
</evidence>
<dbReference type="InterPro" id="IPR002781">
    <property type="entry name" value="TM_pro_TauE-like"/>
</dbReference>
<comment type="subcellular location">
    <subcellularLocation>
        <location evidence="5">Cell membrane</location>
        <topology evidence="5">Multi-pass membrane protein</topology>
    </subcellularLocation>
    <subcellularLocation>
        <location evidence="1">Membrane</location>
        <topology evidence="1">Multi-pass membrane protein</topology>
    </subcellularLocation>
</comment>
<evidence type="ECO:0000313" key="9">
    <source>
        <dbReference type="EMBL" id="HHF48353.1"/>
    </source>
</evidence>
<sequence>MMIDVTWMEIAGHTITINPIIYLLWCIWVGWIFSTVGAFGGIMAGFGHITVLGLGDWASKLKGVKINKGLYTDAGKYITDNIRMSNTAITWLNALSSTINWYTQKRLVWPAAIAMGLGMVLGAQVAVWGTGGKLGVALYKGIFGLVIIVVAFYMFYQVTPRAKASKSKAREAAQRFRERVEQLRKEGRLHELEGITNVRYSLSKVEFDFFGEHFVAKNYLPFVYGLLIGFVSALVGIGGGFAIVPFYVAIGWPMYIAPAVSVLTVFLNQCSALAGWLARGVEFAPSIVIGWVGILIGSYIGPRTQKYLPMNALFVLFGVLAFYVGLKYALSGFFGIYLPP</sequence>
<dbReference type="GO" id="GO:0005886">
    <property type="term" value="C:plasma membrane"/>
    <property type="evidence" value="ECO:0007669"/>
    <property type="project" value="UniProtKB-SubCell"/>
</dbReference>
<feature type="transmembrane region" description="Helical" evidence="5">
    <location>
        <begin position="255"/>
        <end position="277"/>
    </location>
</feature>
<reference evidence="8" key="1">
    <citation type="journal article" date="2020" name="mSystems">
        <title>Genome- and Community-Level Interaction Insights into Carbon Utilization and Element Cycling Functions of Hydrothermarchaeota in Hydrothermal Sediment.</title>
        <authorList>
            <person name="Zhou Z."/>
            <person name="Liu Y."/>
            <person name="Xu W."/>
            <person name="Pan J."/>
            <person name="Luo Z.H."/>
            <person name="Li M."/>
        </authorList>
    </citation>
    <scope>NUCLEOTIDE SEQUENCE [LARGE SCALE GENOMIC DNA]</scope>
    <source>
        <strain evidence="9">SpSt-10</strain>
        <strain evidence="8">SpSt-62</strain>
        <strain evidence="7">SpSt-97</strain>
    </source>
</reference>
<dbReference type="AlphaFoldDB" id="A0A7C4S4Y6"/>
<name>A0A7C4S4Y6_9EURY</name>
<evidence type="ECO:0000256" key="4">
    <source>
        <dbReference type="ARBA" id="ARBA00023136"/>
    </source>
</evidence>
<dbReference type="PANTHER" id="PTHR43701">
    <property type="entry name" value="MEMBRANE TRANSPORTER PROTEIN MJ0441-RELATED"/>
    <property type="match status" value="1"/>
</dbReference>
<proteinExistence type="inferred from homology"/>
<evidence type="ECO:0000256" key="5">
    <source>
        <dbReference type="RuleBase" id="RU363041"/>
    </source>
</evidence>
<feature type="transmembrane region" description="Helical" evidence="5">
    <location>
        <begin position="313"/>
        <end position="338"/>
    </location>
</feature>
<dbReference type="EMBL" id="DTAK01000012">
    <property type="protein sequence ID" value="HGU58907.1"/>
    <property type="molecule type" value="Genomic_DNA"/>
</dbReference>